<dbReference type="BioCyc" id="PMAR862515-HMP:GMOO-2321-MONOMER"/>
<keyword evidence="1" id="KW-0812">Transmembrane</keyword>
<keyword evidence="3" id="KW-1185">Reference proteome</keyword>
<dbReference type="AlphaFoldDB" id="E0NVT3"/>
<dbReference type="OrthoDB" id="1079630at2"/>
<keyword evidence="1" id="KW-0472">Membrane</keyword>
<feature type="transmembrane region" description="Helical" evidence="1">
    <location>
        <begin position="12"/>
        <end position="42"/>
    </location>
</feature>
<organism evidence="2 3">
    <name type="scientific">Hoylesella marshii DSM 16973 = JCM 13450</name>
    <dbReference type="NCBI Taxonomy" id="862515"/>
    <lineage>
        <taxon>Bacteria</taxon>
        <taxon>Pseudomonadati</taxon>
        <taxon>Bacteroidota</taxon>
        <taxon>Bacteroidia</taxon>
        <taxon>Bacteroidales</taxon>
        <taxon>Prevotellaceae</taxon>
        <taxon>Hoylesella</taxon>
    </lineage>
</organism>
<name>E0NVT3_9BACT</name>
<feature type="transmembrane region" description="Helical" evidence="1">
    <location>
        <begin position="62"/>
        <end position="83"/>
    </location>
</feature>
<dbReference type="EMBL" id="AEEI01000067">
    <property type="protein sequence ID" value="EFM00765.1"/>
    <property type="molecule type" value="Genomic_DNA"/>
</dbReference>
<feature type="transmembrane region" description="Helical" evidence="1">
    <location>
        <begin position="114"/>
        <end position="132"/>
    </location>
</feature>
<keyword evidence="1" id="KW-1133">Transmembrane helix</keyword>
<reference evidence="2" key="1">
    <citation type="submission" date="2010-07" db="EMBL/GenBank/DDBJ databases">
        <authorList>
            <person name="Muzny D."/>
            <person name="Qin X."/>
            <person name="Deng J."/>
            <person name="Jiang H."/>
            <person name="Liu Y."/>
            <person name="Qu J."/>
            <person name="Song X.-Z."/>
            <person name="Zhang L."/>
            <person name="Thornton R."/>
            <person name="Coyle M."/>
            <person name="Francisco L."/>
            <person name="Jackson L."/>
            <person name="Javaid M."/>
            <person name="Korchina V."/>
            <person name="Kovar C."/>
            <person name="Mata R."/>
            <person name="Mathew T."/>
            <person name="Ngo R."/>
            <person name="Nguyen L."/>
            <person name="Nguyen N."/>
            <person name="Okwuonu G."/>
            <person name="Ongeri F."/>
            <person name="Pham C."/>
            <person name="Simmons D."/>
            <person name="Wilczek-Boney K."/>
            <person name="Hale W."/>
            <person name="Jakkamsetti A."/>
            <person name="Pham P."/>
            <person name="Ruth R."/>
            <person name="San Lucas F."/>
            <person name="Warren J."/>
            <person name="Zhang J."/>
            <person name="Zhao Z."/>
            <person name="Zhou C."/>
            <person name="Zhu D."/>
            <person name="Lee S."/>
            <person name="Bess C."/>
            <person name="Blankenburg K."/>
            <person name="Forbes L."/>
            <person name="Fu Q."/>
            <person name="Gubbala S."/>
            <person name="Hirani K."/>
            <person name="Jayaseelan J.C."/>
            <person name="Lara F."/>
            <person name="Munidasa M."/>
            <person name="Palculict T."/>
            <person name="Patil S."/>
            <person name="Pu L.-L."/>
            <person name="Saada N."/>
            <person name="Tang L."/>
            <person name="Weissenberger G."/>
            <person name="Zhu Y."/>
            <person name="Hemphill L."/>
            <person name="Shang Y."/>
            <person name="Youmans B."/>
            <person name="Ayvaz T."/>
            <person name="Ross M."/>
            <person name="Santibanez J."/>
            <person name="Aqrawi P."/>
            <person name="Gross S."/>
            <person name="Joshi V."/>
            <person name="Fowler G."/>
            <person name="Nazareth L."/>
            <person name="Reid J."/>
            <person name="Worley K."/>
            <person name="Petrosino J."/>
            <person name="Highlander S."/>
            <person name="Gibbs R."/>
        </authorList>
    </citation>
    <scope>NUCLEOTIDE SEQUENCE [LARGE SCALE GENOMIC DNA]</scope>
    <source>
        <strain evidence="2">DSM 16973</strain>
    </source>
</reference>
<evidence type="ECO:0008006" key="4">
    <source>
        <dbReference type="Google" id="ProtNLM"/>
    </source>
</evidence>
<gene>
    <name evidence="2" type="ORF">HMPREF0658_2288</name>
</gene>
<evidence type="ECO:0000313" key="2">
    <source>
        <dbReference type="EMBL" id="EFM00765.1"/>
    </source>
</evidence>
<dbReference type="RefSeq" id="WP_006950702.1">
    <property type="nucleotide sequence ID" value="NZ_BAJI01000023.1"/>
</dbReference>
<accession>E0NVT3</accession>
<protein>
    <recommendedName>
        <fullName evidence="4">Lipoprotein</fullName>
    </recommendedName>
</protein>
<dbReference type="PROSITE" id="PS51257">
    <property type="entry name" value="PROKAR_LIPOPROTEIN"/>
    <property type="match status" value="1"/>
</dbReference>
<proteinExistence type="predicted"/>
<dbReference type="HOGENOM" id="CLU_157943_0_0_10"/>
<sequence>MKPLNRMQSIAFIIGAVLMVTGVGCVVFGLIPKVTAVCFAVGTATFTGMETWQRYRGSDPTLLRLTGIMMFGNVCFVLSALLMLENVYQWVYPLFTSSIDLLTVYVRYIHNNWVVPLLVGAILQIYTMHRISHEMAKK</sequence>
<evidence type="ECO:0000256" key="1">
    <source>
        <dbReference type="SAM" id="Phobius"/>
    </source>
</evidence>
<evidence type="ECO:0000313" key="3">
    <source>
        <dbReference type="Proteomes" id="UP000004394"/>
    </source>
</evidence>
<dbReference type="Proteomes" id="UP000004394">
    <property type="component" value="Unassembled WGS sequence"/>
</dbReference>
<dbReference type="STRING" id="862515.HMPREF0658_2288"/>
<comment type="caution">
    <text evidence="2">The sequence shown here is derived from an EMBL/GenBank/DDBJ whole genome shotgun (WGS) entry which is preliminary data.</text>
</comment>